<feature type="transmembrane region" description="Helical" evidence="1">
    <location>
        <begin position="87"/>
        <end position="105"/>
    </location>
</feature>
<evidence type="ECO:0000259" key="2">
    <source>
        <dbReference type="PROSITE" id="PS50924"/>
    </source>
</evidence>
<dbReference type="RefSeq" id="WP_119553056.1">
    <property type="nucleotide sequence ID" value="NZ_QXMN01000007.1"/>
</dbReference>
<feature type="transmembrane region" description="Helical" evidence="1">
    <location>
        <begin position="49"/>
        <end position="75"/>
    </location>
</feature>
<gene>
    <name evidence="3" type="ORF">D3H34_08720</name>
</gene>
<keyword evidence="1" id="KW-1133">Transmembrane helix</keyword>
<keyword evidence="3" id="KW-0418">Kinase</keyword>
<dbReference type="GO" id="GO:0016301">
    <property type="term" value="F:kinase activity"/>
    <property type="evidence" value="ECO:0007669"/>
    <property type="project" value="UniProtKB-KW"/>
</dbReference>
<evidence type="ECO:0000313" key="4">
    <source>
        <dbReference type="Proteomes" id="UP000265619"/>
    </source>
</evidence>
<evidence type="ECO:0000256" key="1">
    <source>
        <dbReference type="PROSITE-ProRule" id="PRU00244"/>
    </source>
</evidence>
<feature type="transmembrane region" description="Helical" evidence="1">
    <location>
        <begin position="14"/>
        <end position="37"/>
    </location>
</feature>
<dbReference type="InterPro" id="IPR005330">
    <property type="entry name" value="MHYT_dom"/>
</dbReference>
<comment type="caution">
    <text evidence="3">The sequence shown here is derived from an EMBL/GenBank/DDBJ whole genome shotgun (WGS) entry which is preliminary data.</text>
</comment>
<feature type="transmembrane region" description="Helical" evidence="1">
    <location>
        <begin position="151"/>
        <end position="173"/>
    </location>
</feature>
<keyword evidence="4" id="KW-1185">Reference proteome</keyword>
<protein>
    <submittedName>
        <fullName evidence="3">Histidine kinase</fullName>
    </submittedName>
</protein>
<evidence type="ECO:0000313" key="3">
    <source>
        <dbReference type="EMBL" id="RIX82339.1"/>
    </source>
</evidence>
<reference evidence="3 4" key="1">
    <citation type="submission" date="2018-09" db="EMBL/GenBank/DDBJ databases">
        <title>Acidovorax cavernicola nov. sp. isolated from Gruta de las Maravillas (Aracena, Spain).</title>
        <authorList>
            <person name="Jurado V."/>
            <person name="Gutierrez-Patricio S."/>
            <person name="Gonzalez-Pimentel J.L."/>
            <person name="Miller A.Z."/>
            <person name="Laiz L."/>
            <person name="Saiz-Jimenez C."/>
        </authorList>
    </citation>
    <scope>NUCLEOTIDE SEQUENCE [LARGE SCALE GENOMIC DNA]</scope>
    <source>
        <strain evidence="3 4">1011MAR4D40.2</strain>
    </source>
</reference>
<keyword evidence="3" id="KW-0808">Transferase</keyword>
<name>A0A9X8D6R3_9BURK</name>
<feature type="domain" description="MHYT" evidence="2">
    <location>
        <begin position="14"/>
        <end position="204"/>
    </location>
</feature>
<feature type="transmembrane region" description="Helical" evidence="1">
    <location>
        <begin position="180"/>
        <end position="198"/>
    </location>
</feature>
<proteinExistence type="predicted"/>
<dbReference type="AlphaFoldDB" id="A0A9X8D6R3"/>
<dbReference type="PROSITE" id="PS50924">
    <property type="entry name" value="MHYT"/>
    <property type="match status" value="1"/>
</dbReference>
<organism evidence="3 4">
    <name type="scientific">Acidovorax cavernicola</name>
    <dbReference type="NCBI Taxonomy" id="1675792"/>
    <lineage>
        <taxon>Bacteria</taxon>
        <taxon>Pseudomonadati</taxon>
        <taxon>Pseudomonadota</taxon>
        <taxon>Betaproteobacteria</taxon>
        <taxon>Burkholderiales</taxon>
        <taxon>Comamonadaceae</taxon>
        <taxon>Acidovorax</taxon>
    </lineage>
</organism>
<feature type="transmembrane region" description="Helical" evidence="1">
    <location>
        <begin position="117"/>
        <end position="139"/>
    </location>
</feature>
<keyword evidence="1" id="KW-0472">Membrane</keyword>
<dbReference type="Proteomes" id="UP000265619">
    <property type="component" value="Unassembled WGS sequence"/>
</dbReference>
<dbReference type="GO" id="GO:0016020">
    <property type="term" value="C:membrane"/>
    <property type="evidence" value="ECO:0007669"/>
    <property type="project" value="UniProtKB-UniRule"/>
</dbReference>
<feature type="transmembrane region" description="Helical" evidence="1">
    <location>
        <begin position="218"/>
        <end position="240"/>
    </location>
</feature>
<accession>A0A9X8D6R3</accession>
<dbReference type="OrthoDB" id="3763366at2"/>
<dbReference type="PANTHER" id="PTHR35152:SF1">
    <property type="entry name" value="DOMAIN SIGNALLING PROTEIN, PUTATIVE (AFU_ORTHOLOGUE AFUA_5G11310)-RELATED"/>
    <property type="match status" value="1"/>
</dbReference>
<keyword evidence="1" id="KW-0812">Transmembrane</keyword>
<sequence length="260" mass="26873">MTPLVVGQVLSPEYSLGLVALSFLISFFGSLVALICAGRMVGADGKPNLAIVACAAVALGGIGIWSMHFIGMLAYRLPFGISYNMPLTIVSLVAAILISGIALYLAGGRRKFSRSGWLAGSLLAGLGVCVMHYMGMFAMNMRATMSFDFSMVALSVVIAITAAAAALWLAFNLRKLSHQVAAAAVMGVAVCTMHYVGMNAASMICTAAAPLDALALGGSYMGLTVFGTAGAVLIFIYWVVTGSSLDAAPAASTQQRVRPS</sequence>
<dbReference type="PANTHER" id="PTHR35152">
    <property type="entry name" value="DOMAIN SIGNALLING PROTEIN, PUTATIVE (AFU_ORTHOLOGUE AFUA_5G11310)-RELATED"/>
    <property type="match status" value="1"/>
</dbReference>
<dbReference type="Pfam" id="PF03707">
    <property type="entry name" value="MHYT"/>
    <property type="match status" value="2"/>
</dbReference>
<dbReference type="EMBL" id="QXMN01000007">
    <property type="protein sequence ID" value="RIX82339.1"/>
    <property type="molecule type" value="Genomic_DNA"/>
</dbReference>